<gene>
    <name evidence="2" type="ORF">ACFPYI_16620</name>
</gene>
<dbReference type="RefSeq" id="WP_247416946.1">
    <property type="nucleotide sequence ID" value="NZ_JALLGW010000001.1"/>
</dbReference>
<reference evidence="2 3" key="1">
    <citation type="journal article" date="2019" name="Int. J. Syst. Evol. Microbiol.">
        <title>The Global Catalogue of Microorganisms (GCM) 10K type strain sequencing project: providing services to taxonomists for standard genome sequencing and annotation.</title>
        <authorList>
            <consortium name="The Broad Institute Genomics Platform"/>
            <consortium name="The Broad Institute Genome Sequencing Center for Infectious Disease"/>
            <person name="Wu L."/>
            <person name="Ma J."/>
        </authorList>
    </citation>
    <scope>NUCLEOTIDE SEQUENCE [LARGE SCALE GENOMIC DNA]</scope>
    <source>
        <strain evidence="2 3">CGMCC 1.12543</strain>
    </source>
</reference>
<dbReference type="InterPro" id="IPR036866">
    <property type="entry name" value="RibonucZ/Hydroxyglut_hydro"/>
</dbReference>
<dbReference type="PANTHER" id="PTHR42951:SF4">
    <property type="entry name" value="ACYL-COENZYME A THIOESTERASE MBLAC2"/>
    <property type="match status" value="1"/>
</dbReference>
<accession>A0ABD5RRJ9</accession>
<dbReference type="PANTHER" id="PTHR42951">
    <property type="entry name" value="METALLO-BETA-LACTAMASE DOMAIN-CONTAINING"/>
    <property type="match status" value="1"/>
</dbReference>
<protein>
    <submittedName>
        <fullName evidence="2">MBL fold metallo-hydrolase</fullName>
    </submittedName>
</protein>
<dbReference type="EMBL" id="JBHSQH010000001">
    <property type="protein sequence ID" value="MFC5972959.1"/>
    <property type="molecule type" value="Genomic_DNA"/>
</dbReference>
<dbReference type="InterPro" id="IPR050855">
    <property type="entry name" value="NDM-1-like"/>
</dbReference>
<evidence type="ECO:0000313" key="2">
    <source>
        <dbReference type="EMBL" id="MFC5972959.1"/>
    </source>
</evidence>
<evidence type="ECO:0000259" key="1">
    <source>
        <dbReference type="SMART" id="SM00849"/>
    </source>
</evidence>
<evidence type="ECO:0000313" key="3">
    <source>
        <dbReference type="Proteomes" id="UP001596099"/>
    </source>
</evidence>
<name>A0ABD5RRJ9_9EURY</name>
<dbReference type="SUPFAM" id="SSF56281">
    <property type="entry name" value="Metallo-hydrolase/oxidoreductase"/>
    <property type="match status" value="1"/>
</dbReference>
<feature type="domain" description="Metallo-beta-lactamase" evidence="1">
    <location>
        <begin position="20"/>
        <end position="214"/>
    </location>
</feature>
<sequence length="234" mass="25937">MERVRDDTHRLQLGWTEPFVVNAYVFEGGDGVTLVDTGMPANRHSLRSELAAAGYRPGDVDRVLLTHYDLDHVGGLTPLARWLGGPAFDAAVYLGATDVALVRGHHDPPWIHHKGSFHRFARAVFDLDDVPLRRVDDGDRVGGFTAYHTPGHNPGHTAYVHDDGVAFVGDLMWETDGELTPPFWGDSYSMRELRDSVRAFSDRAGEFEAVCPGHGTPFVRRGSERVRALAARLR</sequence>
<dbReference type="InterPro" id="IPR001279">
    <property type="entry name" value="Metallo-B-lactamas"/>
</dbReference>
<dbReference type="Gene3D" id="3.60.15.10">
    <property type="entry name" value="Ribonuclease Z/Hydroxyacylglutathione hydrolase-like"/>
    <property type="match status" value="1"/>
</dbReference>
<proteinExistence type="predicted"/>
<dbReference type="CDD" id="cd07721">
    <property type="entry name" value="yflN-like_MBL-fold"/>
    <property type="match status" value="1"/>
</dbReference>
<organism evidence="2 3">
    <name type="scientific">Halomarina salina</name>
    <dbReference type="NCBI Taxonomy" id="1872699"/>
    <lineage>
        <taxon>Archaea</taxon>
        <taxon>Methanobacteriati</taxon>
        <taxon>Methanobacteriota</taxon>
        <taxon>Stenosarchaea group</taxon>
        <taxon>Halobacteria</taxon>
        <taxon>Halobacteriales</taxon>
        <taxon>Natronomonadaceae</taxon>
        <taxon>Halomarina</taxon>
    </lineage>
</organism>
<comment type="caution">
    <text evidence="2">The sequence shown here is derived from an EMBL/GenBank/DDBJ whole genome shotgun (WGS) entry which is preliminary data.</text>
</comment>
<dbReference type="Proteomes" id="UP001596099">
    <property type="component" value="Unassembled WGS sequence"/>
</dbReference>
<dbReference type="SMART" id="SM00849">
    <property type="entry name" value="Lactamase_B"/>
    <property type="match status" value="1"/>
</dbReference>
<keyword evidence="3" id="KW-1185">Reference proteome</keyword>
<dbReference type="AlphaFoldDB" id="A0ABD5RRJ9"/>
<dbReference type="Pfam" id="PF00753">
    <property type="entry name" value="Lactamase_B"/>
    <property type="match status" value="1"/>
</dbReference>